<dbReference type="Proteomes" id="UP000492821">
    <property type="component" value="Unassembled WGS sequence"/>
</dbReference>
<dbReference type="AlphaFoldDB" id="A0A7E4V5B4"/>
<proteinExistence type="inferred from homology"/>
<evidence type="ECO:0000256" key="2">
    <source>
        <dbReference type="ARBA" id="ARBA00007357"/>
    </source>
</evidence>
<feature type="domain" description="Peptidase M13 N-terminal" evidence="10">
    <location>
        <begin position="44"/>
        <end position="417"/>
    </location>
</feature>
<comment type="cofactor">
    <cofactor evidence="1">
        <name>Zn(2+)</name>
        <dbReference type="ChEBI" id="CHEBI:29105"/>
    </cofactor>
</comment>
<dbReference type="GO" id="GO:0016485">
    <property type="term" value="P:protein processing"/>
    <property type="evidence" value="ECO:0007669"/>
    <property type="project" value="TreeGrafter"/>
</dbReference>
<evidence type="ECO:0000259" key="10">
    <source>
        <dbReference type="Pfam" id="PF05649"/>
    </source>
</evidence>
<evidence type="ECO:0000256" key="5">
    <source>
        <dbReference type="ARBA" id="ARBA00022801"/>
    </source>
</evidence>
<evidence type="ECO:0000259" key="9">
    <source>
        <dbReference type="Pfam" id="PF01431"/>
    </source>
</evidence>
<dbReference type="Gene3D" id="3.40.390.10">
    <property type="entry name" value="Collagenase (Catalytic Domain)"/>
    <property type="match status" value="1"/>
</dbReference>
<evidence type="ECO:0000313" key="11">
    <source>
        <dbReference type="Proteomes" id="UP000492821"/>
    </source>
</evidence>
<comment type="similarity">
    <text evidence="2">Belongs to the peptidase M13 family.</text>
</comment>
<evidence type="ECO:0000256" key="6">
    <source>
        <dbReference type="ARBA" id="ARBA00022833"/>
    </source>
</evidence>
<keyword evidence="5" id="KW-0378">Hydrolase</keyword>
<sequence length="709" mass="80498">MLCYLLLVVVASTWLPTSSDEVYTSAMLKRIAELDDWIDDTVNPCDDFEKYLCSKVDLQYITSATLKNAKGLGDFITKESIDSDGDAVKKFFTFYNTCKKEISKRNETIKLILNDLDDIFKDENGKYAKFDAALIAKVSAYLSAQFDFSIFMMLTVAKPTIKPVGYSKGDMVLAVVEPVLSQERYIYDPKDVSTQADVIKEGLRDAYVFLEPTKSEAEVNATLLEFLYFETNVSSLFAFPSKGMLELAMSSPCITTTEASVEFPIVDWKNFITLLSNYIGADIFKRYKLEEFPIQVLNPTTTKGLPDIIAKTPDELLRNYIRVRLVRHLMAELGEESCLTLTAQTFKVVKQYLYIVERYPKVAERQKLKSSLTKLADSVISHVRSMMEKVSWMKNDNQTFAGFTDKMNTLTKTIAFPDTITNQTWRDEHYKDLIITDADNLYSLYLKGRKFQTSKDSFESIIEVLNDITAANAAYGRQENKFVIYLGILHDLAYHPDYVPAYNYGFLGSIIGHEIIHGYDTEGINFDGEGFVSHWMSEKSQESFNTMASCVVDWYSKFNLTDSKGKVWQVNGNLTSAENVADIGGLRASYNAFKGDPANMQPFPRTKKLQNLTEEQLFFLGFGRFHCAPPLTDYELIYSFNDNHSPYQFRLLGALQNFEPFREAFNCPANSKYAPEKHCEIYQPDLSSGAVTSIPSIVLLATFVFFNGQ</sequence>
<evidence type="ECO:0000256" key="3">
    <source>
        <dbReference type="ARBA" id="ARBA00022670"/>
    </source>
</evidence>
<keyword evidence="6" id="KW-0862">Zinc</keyword>
<dbReference type="GO" id="GO:0005886">
    <property type="term" value="C:plasma membrane"/>
    <property type="evidence" value="ECO:0007669"/>
    <property type="project" value="TreeGrafter"/>
</dbReference>
<dbReference type="InterPro" id="IPR018497">
    <property type="entry name" value="Peptidase_M13_C"/>
</dbReference>
<accession>A0A7E4V5B4</accession>
<dbReference type="Pfam" id="PF01431">
    <property type="entry name" value="Peptidase_M13"/>
    <property type="match status" value="1"/>
</dbReference>
<dbReference type="PROSITE" id="PS51885">
    <property type="entry name" value="NEPRILYSIN"/>
    <property type="match status" value="1"/>
</dbReference>
<dbReference type="CDD" id="cd08662">
    <property type="entry name" value="M13"/>
    <property type="match status" value="1"/>
</dbReference>
<keyword evidence="7" id="KW-0482">Metalloprotease</keyword>
<dbReference type="PANTHER" id="PTHR11733:SF240">
    <property type="entry name" value="GH14155P-RELATED"/>
    <property type="match status" value="1"/>
</dbReference>
<dbReference type="PANTHER" id="PTHR11733">
    <property type="entry name" value="ZINC METALLOPROTEASE FAMILY M13 NEPRILYSIN-RELATED"/>
    <property type="match status" value="1"/>
</dbReference>
<dbReference type="SUPFAM" id="SSF55486">
    <property type="entry name" value="Metalloproteases ('zincins'), catalytic domain"/>
    <property type="match status" value="1"/>
</dbReference>
<reference evidence="12" key="2">
    <citation type="submission" date="2020-10" db="UniProtKB">
        <authorList>
            <consortium name="WormBaseParasite"/>
        </authorList>
    </citation>
    <scope>IDENTIFICATION</scope>
</reference>
<reference evidence="11" key="1">
    <citation type="journal article" date="2013" name="Genetics">
        <title>The draft genome and transcriptome of Panagrellus redivivus are shaped by the harsh demands of a free-living lifestyle.</title>
        <authorList>
            <person name="Srinivasan J."/>
            <person name="Dillman A.R."/>
            <person name="Macchietto M.G."/>
            <person name="Heikkinen L."/>
            <person name="Lakso M."/>
            <person name="Fracchia K.M."/>
            <person name="Antoshechkin I."/>
            <person name="Mortazavi A."/>
            <person name="Wong G."/>
            <person name="Sternberg P.W."/>
        </authorList>
    </citation>
    <scope>NUCLEOTIDE SEQUENCE [LARGE SCALE GENOMIC DNA]</scope>
    <source>
        <strain evidence="11">MT8872</strain>
    </source>
</reference>
<name>A0A7E4V5B4_PANRE</name>
<evidence type="ECO:0000256" key="1">
    <source>
        <dbReference type="ARBA" id="ARBA00001947"/>
    </source>
</evidence>
<feature type="signal peptide" evidence="8">
    <location>
        <begin position="1"/>
        <end position="19"/>
    </location>
</feature>
<dbReference type="InterPro" id="IPR024079">
    <property type="entry name" value="MetalloPept_cat_dom_sf"/>
</dbReference>
<feature type="domain" description="Peptidase M13 C-terminal" evidence="9">
    <location>
        <begin position="472"/>
        <end position="681"/>
    </location>
</feature>
<dbReference type="InterPro" id="IPR008753">
    <property type="entry name" value="Peptidase_M13_N"/>
</dbReference>
<dbReference type="PRINTS" id="PR00786">
    <property type="entry name" value="NEPRILYSIN"/>
</dbReference>
<keyword evidence="3" id="KW-0645">Protease</keyword>
<dbReference type="WBParaSite" id="Pan_g16735.t1">
    <property type="protein sequence ID" value="Pan_g16735.t1"/>
    <property type="gene ID" value="Pan_g16735"/>
</dbReference>
<keyword evidence="8" id="KW-0732">Signal</keyword>
<protein>
    <submittedName>
        <fullName evidence="12">Peptidase_M13_N domain-containing protein</fullName>
    </submittedName>
</protein>
<evidence type="ECO:0000313" key="12">
    <source>
        <dbReference type="WBParaSite" id="Pan_g16735.t1"/>
    </source>
</evidence>
<organism evidence="11 12">
    <name type="scientific">Panagrellus redivivus</name>
    <name type="common">Microworm</name>
    <dbReference type="NCBI Taxonomy" id="6233"/>
    <lineage>
        <taxon>Eukaryota</taxon>
        <taxon>Metazoa</taxon>
        <taxon>Ecdysozoa</taxon>
        <taxon>Nematoda</taxon>
        <taxon>Chromadorea</taxon>
        <taxon>Rhabditida</taxon>
        <taxon>Tylenchina</taxon>
        <taxon>Panagrolaimomorpha</taxon>
        <taxon>Panagrolaimoidea</taxon>
        <taxon>Panagrolaimidae</taxon>
        <taxon>Panagrellus</taxon>
    </lineage>
</organism>
<evidence type="ECO:0000256" key="7">
    <source>
        <dbReference type="ARBA" id="ARBA00023049"/>
    </source>
</evidence>
<dbReference type="GO" id="GO:0004222">
    <property type="term" value="F:metalloendopeptidase activity"/>
    <property type="evidence" value="ECO:0007669"/>
    <property type="project" value="InterPro"/>
</dbReference>
<dbReference type="GO" id="GO:0046872">
    <property type="term" value="F:metal ion binding"/>
    <property type="evidence" value="ECO:0007669"/>
    <property type="project" value="UniProtKB-KW"/>
</dbReference>
<keyword evidence="4" id="KW-0479">Metal-binding</keyword>
<dbReference type="Pfam" id="PF05649">
    <property type="entry name" value="Peptidase_M13_N"/>
    <property type="match status" value="1"/>
</dbReference>
<evidence type="ECO:0000256" key="4">
    <source>
        <dbReference type="ARBA" id="ARBA00022723"/>
    </source>
</evidence>
<dbReference type="InterPro" id="IPR042089">
    <property type="entry name" value="Peptidase_M13_dom_2"/>
</dbReference>
<keyword evidence="11" id="KW-1185">Reference proteome</keyword>
<feature type="chain" id="PRO_5029005323" evidence="8">
    <location>
        <begin position="20"/>
        <end position="709"/>
    </location>
</feature>
<dbReference type="InterPro" id="IPR000718">
    <property type="entry name" value="Peptidase_M13"/>
</dbReference>
<dbReference type="Gene3D" id="1.10.1380.10">
    <property type="entry name" value="Neutral endopeptidase , domain2"/>
    <property type="match status" value="1"/>
</dbReference>
<evidence type="ECO:0000256" key="8">
    <source>
        <dbReference type="SAM" id="SignalP"/>
    </source>
</evidence>